<sequence length="419" mass="47686">MDSSHPFSDGPWFCKHCQKPFSVWERLVEHKKAKRNENKEDHIHCKFCGRDFHTLEGEMKHMQVEHPLEQNLDCPGCGQGPFKRLGSLMSHIERGFCTRIDSDLLDELREEKLEFPRRLEQLTKESIKGNYMKYLPSPNANMSISGWTVEREPPSFKMVPEEFPDLSTTVVDRTQPPSVTTAVESEPGKDNRTTDKKTTQGQLKLPFRLANKTEMAPISSSEKKAQDSGRLPLQLLSDTNRNNNNNIEAPSSVQRPQPAFKSGVTTVVAGIDLDDPNNPAFNVARYKCPITEKWNCPKRPCGKTFKTAKALIGHLRSPVHGNKTYRCPCCLKIFKTLAGITSHAETRGSRCRIQDTVHYEIFMGQLTAGIVDIERTRYQDGSIIFKTSEQAKQRLRGEVNKNKNKTKDPIITDPEKVYW</sequence>
<dbReference type="EMBL" id="MTYI01000080">
    <property type="protein sequence ID" value="PNP53514.1"/>
    <property type="molecule type" value="Genomic_DNA"/>
</dbReference>
<comment type="subcellular location">
    <subcellularLocation>
        <location evidence="1">Nucleus</location>
    </subcellularLocation>
</comment>
<evidence type="ECO:0000313" key="12">
    <source>
        <dbReference type="Proteomes" id="UP000236290"/>
    </source>
</evidence>
<keyword evidence="5" id="KW-0805">Transcription regulation</keyword>
<dbReference type="SUPFAM" id="SSF57667">
    <property type="entry name" value="beta-beta-alpha zinc fingers"/>
    <property type="match status" value="1"/>
</dbReference>
<evidence type="ECO:0000256" key="9">
    <source>
        <dbReference type="SAM" id="MobiDB-lite"/>
    </source>
</evidence>
<dbReference type="InterPro" id="IPR013087">
    <property type="entry name" value="Znf_C2H2_type"/>
</dbReference>
<comment type="caution">
    <text evidence="11">The sequence shown here is derived from an EMBL/GenBank/DDBJ whole genome shotgun (WGS) entry which is preliminary data.</text>
</comment>
<dbReference type="OrthoDB" id="8117402at2759"/>
<keyword evidence="3 8" id="KW-0863">Zinc-finger</keyword>
<keyword evidence="6" id="KW-0804">Transcription</keyword>
<dbReference type="InterPro" id="IPR036236">
    <property type="entry name" value="Znf_C2H2_sf"/>
</dbReference>
<evidence type="ECO:0000256" key="2">
    <source>
        <dbReference type="ARBA" id="ARBA00022723"/>
    </source>
</evidence>
<dbReference type="PANTHER" id="PTHR46179">
    <property type="entry name" value="ZINC FINGER PROTEIN"/>
    <property type="match status" value="1"/>
</dbReference>
<evidence type="ECO:0000313" key="11">
    <source>
        <dbReference type="EMBL" id="PNP53514.1"/>
    </source>
</evidence>
<dbReference type="PROSITE" id="PS50157">
    <property type="entry name" value="ZINC_FINGER_C2H2_2"/>
    <property type="match status" value="2"/>
</dbReference>
<evidence type="ECO:0000256" key="4">
    <source>
        <dbReference type="ARBA" id="ARBA00022833"/>
    </source>
</evidence>
<dbReference type="GO" id="GO:0006357">
    <property type="term" value="P:regulation of transcription by RNA polymerase II"/>
    <property type="evidence" value="ECO:0007669"/>
    <property type="project" value="TreeGrafter"/>
</dbReference>
<accession>A0A2K0U702</accession>
<feature type="compositionally biased region" description="Polar residues" evidence="9">
    <location>
        <begin position="171"/>
        <end position="183"/>
    </location>
</feature>
<keyword evidence="2" id="KW-0479">Metal-binding</keyword>
<dbReference type="InterPro" id="IPR051061">
    <property type="entry name" value="Zinc_finger_trans_reg"/>
</dbReference>
<protein>
    <recommendedName>
        <fullName evidence="10">C2H2-type domain-containing protein</fullName>
    </recommendedName>
</protein>
<organism evidence="11 12">
    <name type="scientific">Trichoderma harzianum</name>
    <name type="common">Hypocrea lixii</name>
    <dbReference type="NCBI Taxonomy" id="5544"/>
    <lineage>
        <taxon>Eukaryota</taxon>
        <taxon>Fungi</taxon>
        <taxon>Dikarya</taxon>
        <taxon>Ascomycota</taxon>
        <taxon>Pezizomycotina</taxon>
        <taxon>Sordariomycetes</taxon>
        <taxon>Hypocreomycetidae</taxon>
        <taxon>Hypocreales</taxon>
        <taxon>Hypocreaceae</taxon>
        <taxon>Trichoderma</taxon>
    </lineage>
</organism>
<feature type="domain" description="C2H2-type" evidence="10">
    <location>
        <begin position="294"/>
        <end position="325"/>
    </location>
</feature>
<evidence type="ECO:0000256" key="1">
    <source>
        <dbReference type="ARBA" id="ARBA00004123"/>
    </source>
</evidence>
<feature type="compositionally biased region" description="Basic and acidic residues" evidence="9">
    <location>
        <begin position="186"/>
        <end position="198"/>
    </location>
</feature>
<evidence type="ECO:0000256" key="6">
    <source>
        <dbReference type="ARBA" id="ARBA00023163"/>
    </source>
</evidence>
<dbReference type="Gene3D" id="3.30.160.60">
    <property type="entry name" value="Classic Zinc Finger"/>
    <property type="match status" value="2"/>
</dbReference>
<reference evidence="11 12" key="1">
    <citation type="submission" date="2017-02" db="EMBL/GenBank/DDBJ databases">
        <title>Genomes of Trichoderma spp. with biocontrol activity.</title>
        <authorList>
            <person name="Gardiner D."/>
            <person name="Kazan K."/>
            <person name="Vos C."/>
            <person name="Harvey P."/>
        </authorList>
    </citation>
    <scope>NUCLEOTIDE SEQUENCE [LARGE SCALE GENOMIC DNA]</scope>
    <source>
        <strain evidence="11 12">Tr1</strain>
    </source>
</reference>
<dbReference type="GO" id="GO:0008270">
    <property type="term" value="F:zinc ion binding"/>
    <property type="evidence" value="ECO:0007669"/>
    <property type="project" value="UniProtKB-KW"/>
</dbReference>
<dbReference type="Proteomes" id="UP000236290">
    <property type="component" value="Unassembled WGS sequence"/>
</dbReference>
<gene>
    <name evidence="11" type="ORF">THARTR1_06208</name>
</gene>
<feature type="domain" description="C2H2-type" evidence="10">
    <location>
        <begin position="43"/>
        <end position="71"/>
    </location>
</feature>
<evidence type="ECO:0000256" key="8">
    <source>
        <dbReference type="PROSITE-ProRule" id="PRU00042"/>
    </source>
</evidence>
<keyword evidence="4" id="KW-0862">Zinc</keyword>
<name>A0A2K0U702_TRIHA</name>
<evidence type="ECO:0000256" key="7">
    <source>
        <dbReference type="ARBA" id="ARBA00023242"/>
    </source>
</evidence>
<proteinExistence type="predicted"/>
<evidence type="ECO:0000256" key="3">
    <source>
        <dbReference type="ARBA" id="ARBA00022771"/>
    </source>
</evidence>
<keyword evidence="7" id="KW-0539">Nucleus</keyword>
<dbReference type="GO" id="GO:0005634">
    <property type="term" value="C:nucleus"/>
    <property type="evidence" value="ECO:0007669"/>
    <property type="project" value="UniProtKB-SubCell"/>
</dbReference>
<feature type="region of interest" description="Disordered" evidence="9">
    <location>
        <begin position="238"/>
        <end position="258"/>
    </location>
</feature>
<dbReference type="SMART" id="SM00355">
    <property type="entry name" value="ZnF_C2H2"/>
    <property type="match status" value="4"/>
</dbReference>
<evidence type="ECO:0000256" key="5">
    <source>
        <dbReference type="ARBA" id="ARBA00023015"/>
    </source>
</evidence>
<dbReference type="PROSITE" id="PS00028">
    <property type="entry name" value="ZINC_FINGER_C2H2_1"/>
    <property type="match status" value="2"/>
</dbReference>
<dbReference type="AlphaFoldDB" id="A0A2K0U702"/>
<dbReference type="PANTHER" id="PTHR46179:SF13">
    <property type="entry name" value="C2H2-TYPE DOMAIN-CONTAINING PROTEIN"/>
    <property type="match status" value="1"/>
</dbReference>
<evidence type="ECO:0000259" key="10">
    <source>
        <dbReference type="PROSITE" id="PS50157"/>
    </source>
</evidence>
<feature type="region of interest" description="Disordered" evidence="9">
    <location>
        <begin position="171"/>
        <end position="200"/>
    </location>
</feature>